<evidence type="ECO:0000256" key="1">
    <source>
        <dbReference type="SAM" id="MobiDB-lite"/>
    </source>
</evidence>
<accession>A0AAN9G9J7</accession>
<proteinExistence type="predicted"/>
<feature type="compositionally biased region" description="Basic residues" evidence="1">
    <location>
        <begin position="69"/>
        <end position="80"/>
    </location>
</feature>
<dbReference type="AlphaFoldDB" id="A0AAN9G9J7"/>
<evidence type="ECO:0000313" key="3">
    <source>
        <dbReference type="Proteomes" id="UP001374579"/>
    </source>
</evidence>
<feature type="region of interest" description="Disordered" evidence="1">
    <location>
        <begin position="46"/>
        <end position="80"/>
    </location>
</feature>
<keyword evidence="3" id="KW-1185">Reference proteome</keyword>
<organism evidence="2 3">
    <name type="scientific">Littorina saxatilis</name>
    <dbReference type="NCBI Taxonomy" id="31220"/>
    <lineage>
        <taxon>Eukaryota</taxon>
        <taxon>Metazoa</taxon>
        <taxon>Spiralia</taxon>
        <taxon>Lophotrochozoa</taxon>
        <taxon>Mollusca</taxon>
        <taxon>Gastropoda</taxon>
        <taxon>Caenogastropoda</taxon>
        <taxon>Littorinimorpha</taxon>
        <taxon>Littorinoidea</taxon>
        <taxon>Littorinidae</taxon>
        <taxon>Littorina</taxon>
    </lineage>
</organism>
<dbReference type="Proteomes" id="UP001374579">
    <property type="component" value="Unassembled WGS sequence"/>
</dbReference>
<evidence type="ECO:0000313" key="2">
    <source>
        <dbReference type="EMBL" id="KAK7099917.1"/>
    </source>
</evidence>
<reference evidence="2 3" key="1">
    <citation type="submission" date="2024-02" db="EMBL/GenBank/DDBJ databases">
        <title>Chromosome-scale genome assembly of the rough periwinkle Littorina saxatilis.</title>
        <authorList>
            <person name="De Jode A."/>
            <person name="Faria R."/>
            <person name="Formenti G."/>
            <person name="Sims Y."/>
            <person name="Smith T.P."/>
            <person name="Tracey A."/>
            <person name="Wood J.M.D."/>
            <person name="Zagrodzka Z.B."/>
            <person name="Johannesson K."/>
            <person name="Butlin R.K."/>
            <person name="Leder E.H."/>
        </authorList>
    </citation>
    <scope>NUCLEOTIDE SEQUENCE [LARGE SCALE GENOMIC DNA]</scope>
    <source>
        <strain evidence="2">Snail1</strain>
        <tissue evidence="2">Muscle</tissue>
    </source>
</reference>
<protein>
    <submittedName>
        <fullName evidence="2">Uncharacterized protein</fullName>
    </submittedName>
</protein>
<comment type="caution">
    <text evidence="2">The sequence shown here is derived from an EMBL/GenBank/DDBJ whole genome shotgun (WGS) entry which is preliminary data.</text>
</comment>
<gene>
    <name evidence="2" type="ORF">V1264_022950</name>
</gene>
<name>A0AAN9G9J7_9CAEN</name>
<dbReference type="EMBL" id="JBAMIC010000011">
    <property type="protein sequence ID" value="KAK7099917.1"/>
    <property type="molecule type" value="Genomic_DNA"/>
</dbReference>
<sequence length="140" mass="15512">MLIPNKTKTSNSFSIVASFDDKGAGSPPGGGTTFVPVVSLEYSLPGPIAGGPRLPPQPQASPSQSLTPRRTRLPRHRAQRHVRNTIAVPPVEIPETAHQIQGIGIHRQERVRLEYWMEPAISPMIRLKSLQSEGYVIRYW</sequence>